<gene>
    <name evidence="2" type="ORF">LCGC14_1008690</name>
</gene>
<evidence type="ECO:0000313" key="2">
    <source>
        <dbReference type="EMBL" id="KKN13208.1"/>
    </source>
</evidence>
<dbReference type="AlphaFoldDB" id="A0A0F9R708"/>
<evidence type="ECO:0000259" key="1">
    <source>
        <dbReference type="PROSITE" id="PS51832"/>
    </source>
</evidence>
<protein>
    <recommendedName>
        <fullName evidence="1">HD-GYP domain-containing protein</fullName>
    </recommendedName>
</protein>
<reference evidence="2" key="1">
    <citation type="journal article" date="2015" name="Nature">
        <title>Complex archaea that bridge the gap between prokaryotes and eukaryotes.</title>
        <authorList>
            <person name="Spang A."/>
            <person name="Saw J.H."/>
            <person name="Jorgensen S.L."/>
            <person name="Zaremba-Niedzwiedzka K."/>
            <person name="Martijn J."/>
            <person name="Lind A.E."/>
            <person name="van Eijk R."/>
            <person name="Schleper C."/>
            <person name="Guy L."/>
            <person name="Ettema T.J."/>
        </authorList>
    </citation>
    <scope>NUCLEOTIDE SEQUENCE</scope>
</reference>
<dbReference type="EMBL" id="LAZR01003948">
    <property type="protein sequence ID" value="KKN13208.1"/>
    <property type="molecule type" value="Genomic_DNA"/>
</dbReference>
<dbReference type="SMART" id="SM00471">
    <property type="entry name" value="HDc"/>
    <property type="match status" value="1"/>
</dbReference>
<dbReference type="InterPro" id="IPR037522">
    <property type="entry name" value="HD_GYP_dom"/>
</dbReference>
<organism evidence="2">
    <name type="scientific">marine sediment metagenome</name>
    <dbReference type="NCBI Taxonomy" id="412755"/>
    <lineage>
        <taxon>unclassified sequences</taxon>
        <taxon>metagenomes</taxon>
        <taxon>ecological metagenomes</taxon>
    </lineage>
</organism>
<proteinExistence type="predicted"/>
<dbReference type="PROSITE" id="PS51832">
    <property type="entry name" value="HD_GYP"/>
    <property type="match status" value="1"/>
</dbReference>
<dbReference type="PANTHER" id="PTHR45228:SF1">
    <property type="entry name" value="CYCLIC DI-GMP PHOSPHODIESTERASE TM_0186"/>
    <property type="match status" value="1"/>
</dbReference>
<accession>A0A0F9R708</accession>
<sequence>MDVSLTTLLTAQPSSLNKYLRDIRSQLNQHSLPLSGIYCFLFDENSHEYHLFISNHDEQCDELNTRLLSFLNKSLLDTTFDHFSTQVLSEEIKLTLLSDAKNDLSGLFYAPLIIGNKLIGSVIIVCDDLNTLTVSESNHLSLFTQTLAKLINAERSLVNTLTATINSIRHFTDYRDTETGLHLDRVSRYSAIIARKLAAEIELDNEFIEHISLFSRLHDIGKIAIPDAILNKPGRHNDAEHEIMKTHVTRGLEILERVLQDYELHEMASVDIMRNIIGCHHEYLDGSGYPKGLREDEIPIEARIVTVADIFDALTCYRPYKKAWSVNKAIEELRLMAEQNKLDKHCVNALIAKQAEIEDIVEQWADDTSQ</sequence>
<name>A0A0F9R708_9ZZZZ</name>
<dbReference type="InterPro" id="IPR003607">
    <property type="entry name" value="HD/PDEase_dom"/>
</dbReference>
<feature type="domain" description="HD-GYP" evidence="1">
    <location>
        <begin position="157"/>
        <end position="366"/>
    </location>
</feature>
<dbReference type="InterPro" id="IPR052020">
    <property type="entry name" value="Cyclic_di-GMP/3'3'-cGAMP_PDE"/>
</dbReference>
<comment type="caution">
    <text evidence="2">The sequence shown here is derived from an EMBL/GenBank/DDBJ whole genome shotgun (WGS) entry which is preliminary data.</text>
</comment>
<dbReference type="Pfam" id="PF13487">
    <property type="entry name" value="HD_5"/>
    <property type="match status" value="1"/>
</dbReference>
<dbReference type="Gene3D" id="1.10.3210.10">
    <property type="entry name" value="Hypothetical protein af1432"/>
    <property type="match status" value="1"/>
</dbReference>
<dbReference type="CDD" id="cd00077">
    <property type="entry name" value="HDc"/>
    <property type="match status" value="1"/>
</dbReference>
<dbReference type="PANTHER" id="PTHR45228">
    <property type="entry name" value="CYCLIC DI-GMP PHOSPHODIESTERASE TM_0186-RELATED"/>
    <property type="match status" value="1"/>
</dbReference>
<dbReference type="SUPFAM" id="SSF109604">
    <property type="entry name" value="HD-domain/PDEase-like"/>
    <property type="match status" value="1"/>
</dbReference>